<dbReference type="InterPro" id="IPR027417">
    <property type="entry name" value="P-loop_NTPase"/>
</dbReference>
<evidence type="ECO:0000313" key="2">
    <source>
        <dbReference type="Proteomes" id="UP001153636"/>
    </source>
</evidence>
<name>A0A9P0GMP0_9CUCU</name>
<dbReference type="OrthoDB" id="10041966at2759"/>
<organism evidence="1 2">
    <name type="scientific">Psylliodes chrysocephalus</name>
    <dbReference type="NCBI Taxonomy" id="3402493"/>
    <lineage>
        <taxon>Eukaryota</taxon>
        <taxon>Metazoa</taxon>
        <taxon>Ecdysozoa</taxon>
        <taxon>Arthropoda</taxon>
        <taxon>Hexapoda</taxon>
        <taxon>Insecta</taxon>
        <taxon>Pterygota</taxon>
        <taxon>Neoptera</taxon>
        <taxon>Endopterygota</taxon>
        <taxon>Coleoptera</taxon>
        <taxon>Polyphaga</taxon>
        <taxon>Cucujiformia</taxon>
        <taxon>Chrysomeloidea</taxon>
        <taxon>Chrysomelidae</taxon>
        <taxon>Galerucinae</taxon>
        <taxon>Alticini</taxon>
        <taxon>Psylliodes</taxon>
    </lineage>
</organism>
<proteinExistence type="predicted"/>
<evidence type="ECO:0008006" key="3">
    <source>
        <dbReference type="Google" id="ProtNLM"/>
    </source>
</evidence>
<dbReference type="AlphaFoldDB" id="A0A9P0GMP0"/>
<dbReference type="Proteomes" id="UP001153636">
    <property type="component" value="Chromosome 9"/>
</dbReference>
<dbReference type="Gene3D" id="3.40.50.300">
    <property type="entry name" value="P-loop containing nucleotide triphosphate hydrolases"/>
    <property type="match status" value="1"/>
</dbReference>
<protein>
    <recommendedName>
        <fullName evidence="3">Nicotinamide riboside kinase 1</fullName>
    </recommendedName>
</protein>
<sequence>MSEKREETLIIVGISGVTCGGKTTTAHKLRSFLPNCKIITQDDYYFDNDNPRHKWIQELNHVNYDILTSLDMDKMHKDVLNILNNEKLVRINHNCKKIVEDINFHDISNSLRTAKLKVLLIEGFSIFNYEPLVPLFDLKYYFTLTKEECLKRREVRVYDPPDVPGYFELCAWPEHLSQLKEVRTKVDNVDYFCGTNDLDEVAKHIMRDIFTLYNSM</sequence>
<evidence type="ECO:0000313" key="1">
    <source>
        <dbReference type="EMBL" id="CAH1115431.1"/>
    </source>
</evidence>
<keyword evidence="2" id="KW-1185">Reference proteome</keyword>
<dbReference type="EMBL" id="OV651821">
    <property type="protein sequence ID" value="CAH1115431.1"/>
    <property type="molecule type" value="Genomic_DNA"/>
</dbReference>
<dbReference type="PANTHER" id="PTHR10285">
    <property type="entry name" value="URIDINE KINASE"/>
    <property type="match status" value="1"/>
</dbReference>
<reference evidence="1" key="1">
    <citation type="submission" date="2022-01" db="EMBL/GenBank/DDBJ databases">
        <authorList>
            <person name="King R."/>
        </authorList>
    </citation>
    <scope>NUCLEOTIDE SEQUENCE</scope>
</reference>
<dbReference type="SUPFAM" id="SSF52540">
    <property type="entry name" value="P-loop containing nucleoside triphosphate hydrolases"/>
    <property type="match status" value="1"/>
</dbReference>
<accession>A0A9P0GMP0</accession>
<gene>
    <name evidence="1" type="ORF">PSYICH_LOCUS15641</name>
</gene>